<protein>
    <recommendedName>
        <fullName evidence="10">Polysaccharide chain length determinant N-terminal domain-containing protein</fullName>
    </recommendedName>
</protein>
<comment type="caution">
    <text evidence="11">The sequence shown here is derived from an EMBL/GenBank/DDBJ whole genome shotgun (WGS) entry which is preliminary data.</text>
</comment>
<dbReference type="OrthoDB" id="2360475at2"/>
<comment type="subcellular location">
    <subcellularLocation>
        <location evidence="1">Cell membrane</location>
        <topology evidence="1">Multi-pass membrane protein</topology>
    </subcellularLocation>
</comment>
<feature type="domain" description="Polysaccharide chain length determinant N-terminal" evidence="10">
    <location>
        <begin position="10"/>
        <end position="88"/>
    </location>
</feature>
<sequence>MTNSMNWLTRKRWPLVAVAAVCGALVGYFIAFAADPTYTSKATLYVAPPISSSPTDAVMGDQYADNRTQLYLQLIKSDELAGLVAKELKSSEPAAALVKSIDAIRVHQAPLLEIEARGSSPEAAHSLAKAYVDQLPEFARSVEQNSGLREGSALVSVAGPTEITQGSGGLQPWLTLIFCTVLFAGAASAYVIRRSSRNPTARNIGALRRAMPTSFIAEVGHDPADILKFGAMLFAAPHSTRQVIFAGARRADALEEFTSELTRSLRGAGIACTRVKSGDPVGSNGGDDDPHTITVFDAPGLLDDSHRIAALALRSRTAVIVARRTTLVEDVVQLQKLLNLNGIAVKGVISARRTSAKDARRHDEVIGVASDGAPGDTHPTPELLEAGTGPRRESPTRDE</sequence>
<feature type="region of interest" description="Disordered" evidence="7">
    <location>
        <begin position="354"/>
        <end position="399"/>
    </location>
</feature>
<organism evidence="11 12">
    <name type="scientific">Mycolicibacterium flavescens</name>
    <name type="common">Mycobacterium flavescens</name>
    <dbReference type="NCBI Taxonomy" id="1776"/>
    <lineage>
        <taxon>Bacteria</taxon>
        <taxon>Bacillati</taxon>
        <taxon>Actinomycetota</taxon>
        <taxon>Actinomycetes</taxon>
        <taxon>Mycobacteriales</taxon>
        <taxon>Mycobacteriaceae</taxon>
        <taxon>Mycolicibacterium</taxon>
    </lineage>
</organism>
<evidence type="ECO:0000256" key="7">
    <source>
        <dbReference type="SAM" id="MobiDB-lite"/>
    </source>
</evidence>
<dbReference type="PANTHER" id="PTHR32309">
    <property type="entry name" value="TYROSINE-PROTEIN KINASE"/>
    <property type="match status" value="1"/>
</dbReference>
<feature type="chain" id="PRO_5009134936" description="Polysaccharide chain length determinant N-terminal domain-containing protein" evidence="9">
    <location>
        <begin position="34"/>
        <end position="399"/>
    </location>
</feature>
<feature type="compositionally biased region" description="Basic and acidic residues" evidence="7">
    <location>
        <begin position="390"/>
        <end position="399"/>
    </location>
</feature>
<comment type="similarity">
    <text evidence="2">Belongs to the CpsC/CapA family.</text>
</comment>
<evidence type="ECO:0000256" key="2">
    <source>
        <dbReference type="ARBA" id="ARBA00006683"/>
    </source>
</evidence>
<dbReference type="Proteomes" id="UP000094053">
    <property type="component" value="Unassembled WGS sequence"/>
</dbReference>
<dbReference type="EMBL" id="MIHA01000007">
    <property type="protein sequence ID" value="ODQ90185.1"/>
    <property type="molecule type" value="Genomic_DNA"/>
</dbReference>
<gene>
    <name evidence="11" type="ORF">BHQ18_12190</name>
</gene>
<feature type="transmembrane region" description="Helical" evidence="8">
    <location>
        <begin position="173"/>
        <end position="192"/>
    </location>
</feature>
<dbReference type="PANTHER" id="PTHR32309:SF31">
    <property type="entry name" value="CAPSULAR EXOPOLYSACCHARIDE FAMILY"/>
    <property type="match status" value="1"/>
</dbReference>
<dbReference type="InterPro" id="IPR050445">
    <property type="entry name" value="Bact_polysacc_biosynth/exp"/>
</dbReference>
<evidence type="ECO:0000256" key="8">
    <source>
        <dbReference type="SAM" id="Phobius"/>
    </source>
</evidence>
<dbReference type="Pfam" id="PF02706">
    <property type="entry name" value="Wzz"/>
    <property type="match status" value="1"/>
</dbReference>
<keyword evidence="5 8" id="KW-1133">Transmembrane helix</keyword>
<keyword evidence="3" id="KW-1003">Cell membrane</keyword>
<evidence type="ECO:0000256" key="1">
    <source>
        <dbReference type="ARBA" id="ARBA00004651"/>
    </source>
</evidence>
<reference evidence="12" key="1">
    <citation type="submission" date="2016-09" db="EMBL/GenBank/DDBJ databases">
        <authorList>
            <person name="Greninger A.L."/>
            <person name="Jerome K.R."/>
            <person name="Mcnair B."/>
            <person name="Wallis C."/>
            <person name="Fang F."/>
        </authorList>
    </citation>
    <scope>NUCLEOTIDE SEQUENCE [LARGE SCALE GENOMIC DNA]</scope>
    <source>
        <strain evidence="12">M6</strain>
    </source>
</reference>
<dbReference type="RefSeq" id="WP_069413854.1">
    <property type="nucleotide sequence ID" value="NZ_JACKUL010000029.1"/>
</dbReference>
<keyword evidence="9" id="KW-0732">Signal</keyword>
<dbReference type="STRING" id="1776.BHQ18_12190"/>
<evidence type="ECO:0000256" key="3">
    <source>
        <dbReference type="ARBA" id="ARBA00022475"/>
    </source>
</evidence>
<evidence type="ECO:0000313" key="12">
    <source>
        <dbReference type="Proteomes" id="UP000094053"/>
    </source>
</evidence>
<evidence type="ECO:0000256" key="4">
    <source>
        <dbReference type="ARBA" id="ARBA00022692"/>
    </source>
</evidence>
<name>A0A1E3RJX5_MYCFV</name>
<evidence type="ECO:0000256" key="6">
    <source>
        <dbReference type="ARBA" id="ARBA00023136"/>
    </source>
</evidence>
<evidence type="ECO:0000313" key="11">
    <source>
        <dbReference type="EMBL" id="ODQ90185.1"/>
    </source>
</evidence>
<dbReference type="InterPro" id="IPR003856">
    <property type="entry name" value="LPS_length_determ_N"/>
</dbReference>
<proteinExistence type="inferred from homology"/>
<evidence type="ECO:0000259" key="10">
    <source>
        <dbReference type="Pfam" id="PF02706"/>
    </source>
</evidence>
<dbReference type="AlphaFoldDB" id="A0A1E3RJX5"/>
<keyword evidence="12" id="KW-1185">Reference proteome</keyword>
<keyword evidence="4 8" id="KW-0812">Transmembrane</keyword>
<evidence type="ECO:0000256" key="9">
    <source>
        <dbReference type="SAM" id="SignalP"/>
    </source>
</evidence>
<accession>A0A1E3RJX5</accession>
<evidence type="ECO:0000256" key="5">
    <source>
        <dbReference type="ARBA" id="ARBA00022989"/>
    </source>
</evidence>
<keyword evidence="6 8" id="KW-0472">Membrane</keyword>
<feature type="signal peptide" evidence="9">
    <location>
        <begin position="1"/>
        <end position="33"/>
    </location>
</feature>
<dbReference type="GO" id="GO:0005886">
    <property type="term" value="C:plasma membrane"/>
    <property type="evidence" value="ECO:0007669"/>
    <property type="project" value="UniProtKB-SubCell"/>
</dbReference>
<feature type="compositionally biased region" description="Basic and acidic residues" evidence="7">
    <location>
        <begin position="355"/>
        <end position="365"/>
    </location>
</feature>